<dbReference type="PRINTS" id="PR00811">
    <property type="entry name" value="BCTERIALGSPD"/>
</dbReference>
<name>A0A5C2H9L0_9BACT</name>
<keyword evidence="3" id="KW-0472">Membrane</keyword>
<dbReference type="GO" id="GO:0009306">
    <property type="term" value="P:protein secretion"/>
    <property type="evidence" value="ECO:0007669"/>
    <property type="project" value="InterPro"/>
</dbReference>
<organism evidence="5 6">
    <name type="scientific">Malaciobacter pacificus</name>
    <dbReference type="NCBI Taxonomy" id="1080223"/>
    <lineage>
        <taxon>Bacteria</taxon>
        <taxon>Pseudomonadati</taxon>
        <taxon>Campylobacterota</taxon>
        <taxon>Epsilonproteobacteria</taxon>
        <taxon>Campylobacterales</taxon>
        <taxon>Arcobacteraceae</taxon>
        <taxon>Malaciobacter</taxon>
    </lineage>
</organism>
<evidence type="ECO:0000313" key="5">
    <source>
        <dbReference type="EMBL" id="QEP34898.1"/>
    </source>
</evidence>
<comment type="subcellular location">
    <subcellularLocation>
        <location evidence="1">Membrane</location>
    </subcellularLocation>
</comment>
<reference evidence="5 6" key="3">
    <citation type="submission" date="2019-09" db="EMBL/GenBank/DDBJ databases">
        <title>Taxonomic note: a critical rebuttal of the proposed division of the genus Arcobacter into six genera, emended descriptions of Arcobacter anaerophilus and the genus Arcobacter, and an assessment of genus-level boundaries for Epsilonproteobacteria using in silico genomic comparator tools.</title>
        <authorList>
            <person name="On S.L.W."/>
            <person name="Miller W.G."/>
            <person name="Biggs P."/>
            <person name="Cornelius A."/>
            <person name="Vandamme P."/>
        </authorList>
    </citation>
    <scope>NUCLEOTIDE SEQUENCE [LARGE SCALE GENOMIC DNA]</scope>
    <source>
        <strain evidence="5 6">LMG 26638</strain>
    </source>
</reference>
<accession>A0A5C2H9L0</accession>
<comment type="similarity">
    <text evidence="4">Belongs to the bacterial secretin family.</text>
</comment>
<dbReference type="InterPro" id="IPR001775">
    <property type="entry name" value="GspD/PilQ"/>
</dbReference>
<dbReference type="GO" id="GO:0015627">
    <property type="term" value="C:type II protein secretion system complex"/>
    <property type="evidence" value="ECO:0007669"/>
    <property type="project" value="TreeGrafter"/>
</dbReference>
<evidence type="ECO:0000256" key="2">
    <source>
        <dbReference type="ARBA" id="ARBA00022729"/>
    </source>
</evidence>
<sequence length="418" mass="48375">MKKILILLIFLKTISSAEMIYTTLSNFVSEVFTERNEQFILDENINTDLLISVNSNKSKFEMLKTILEKYQYYVVRKNGFYYISKTDNSDTVRYITLNYSNFEDIQMILTLYENLKFSYLKESNKIAIKSSKDLFDQIYLTIKQIDTVQKQQKIKVSILETNLGKLKDLQGVINASLPNSQKIAFDLLLGSNFTISNTQSEITNDFKSVLSFLDKNNVSNVLTDTILTLRHNKITTINSSQNIPYLTTSNLIDDIKTNEVNNYDYKDVGLFIKIKPIILDNVLDLNLVFEYSQLLSNTDNKPVTTKKSLNQDIILNRKNKIFVLNGINNYSKTFINERVPLLSDIPLLGHLFQNEKINHSSTTTTIIIELLAADNNYDFKVIDDLKSSFTNIEKEKKEISENELRHKQMMCENLQMCY</sequence>
<dbReference type="OrthoDB" id="5349480at2"/>
<evidence type="ECO:0000256" key="4">
    <source>
        <dbReference type="RuleBase" id="RU004003"/>
    </source>
</evidence>
<reference evidence="6" key="2">
    <citation type="submission" date="2019-09" db="EMBL/GenBank/DDBJ databases">
        <title>Complete genome sequencing of four Arcobacter species reveals a diverse suite of mobile elements.</title>
        <authorList>
            <person name="On S.L.W."/>
            <person name="Miller W.G."/>
            <person name="Biggs P."/>
            <person name="Cornelius A."/>
            <person name="Vandamme P."/>
        </authorList>
    </citation>
    <scope>NUCLEOTIDE SEQUENCE [LARGE SCALE GENOMIC DNA]</scope>
    <source>
        <strain evidence="6">LMG 26638</strain>
    </source>
</reference>
<evidence type="ECO:0000256" key="1">
    <source>
        <dbReference type="ARBA" id="ARBA00004370"/>
    </source>
</evidence>
<keyword evidence="6" id="KW-1185">Reference proteome</keyword>
<dbReference type="AlphaFoldDB" id="A0A5C2H9L0"/>
<dbReference type="Proteomes" id="UP000322726">
    <property type="component" value="Chromosome"/>
</dbReference>
<protein>
    <submittedName>
        <fullName evidence="5">Type II secretion/transformation system, D protein</fullName>
    </submittedName>
</protein>
<dbReference type="Pfam" id="PF00263">
    <property type="entry name" value="Secretin"/>
    <property type="match status" value="1"/>
</dbReference>
<gene>
    <name evidence="5" type="ORF">APAC_1817</name>
</gene>
<dbReference type="RefSeq" id="WP_130233813.1">
    <property type="nucleotide sequence ID" value="NZ_BMEF01000020.1"/>
</dbReference>
<dbReference type="GO" id="GO:0016020">
    <property type="term" value="C:membrane"/>
    <property type="evidence" value="ECO:0007669"/>
    <property type="project" value="UniProtKB-SubCell"/>
</dbReference>
<evidence type="ECO:0000313" key="6">
    <source>
        <dbReference type="Proteomes" id="UP000322726"/>
    </source>
</evidence>
<dbReference type="InterPro" id="IPR050810">
    <property type="entry name" value="Bact_Secretion_Sys_Channel"/>
</dbReference>
<evidence type="ECO:0000256" key="3">
    <source>
        <dbReference type="ARBA" id="ARBA00023136"/>
    </source>
</evidence>
<dbReference type="InterPro" id="IPR004846">
    <property type="entry name" value="T2SS/T3SS_dom"/>
</dbReference>
<keyword evidence="2" id="KW-0732">Signal</keyword>
<reference evidence="5 6" key="1">
    <citation type="submission" date="2019-09" db="EMBL/GenBank/DDBJ databases">
        <title>Complete genome sequencing of four Arcobacter species reveals a diverse suite of mobile elements.</title>
        <authorList>
            <person name="Miller W.G."/>
            <person name="Yee E."/>
            <person name="Bono J.L."/>
        </authorList>
    </citation>
    <scope>NUCLEOTIDE SEQUENCE [LARGE SCALE GENOMIC DNA]</scope>
    <source>
        <strain evidence="5 6">LMG 26638</strain>
    </source>
</reference>
<proteinExistence type="inferred from homology"/>
<dbReference type="PANTHER" id="PTHR30332:SF24">
    <property type="entry name" value="SECRETIN GSPD-RELATED"/>
    <property type="match status" value="1"/>
</dbReference>
<dbReference type="EMBL" id="CP035928">
    <property type="protein sequence ID" value="QEP34898.1"/>
    <property type="molecule type" value="Genomic_DNA"/>
</dbReference>
<dbReference type="KEGG" id="apai:APAC_1817"/>
<dbReference type="PANTHER" id="PTHR30332">
    <property type="entry name" value="PROBABLE GENERAL SECRETION PATHWAY PROTEIN D"/>
    <property type="match status" value="1"/>
</dbReference>